<feature type="domain" description="Spore protein YkvP/CgeB glycosyl transferase-like" evidence="1">
    <location>
        <begin position="172"/>
        <end position="336"/>
    </location>
</feature>
<reference evidence="2 3" key="1">
    <citation type="journal article" date="2016" name="Nat. Commun.">
        <title>Thousands of microbial genomes shed light on interconnected biogeochemical processes in an aquifer system.</title>
        <authorList>
            <person name="Anantharaman K."/>
            <person name="Brown C.T."/>
            <person name="Hug L.A."/>
            <person name="Sharon I."/>
            <person name="Castelle C.J."/>
            <person name="Probst A.J."/>
            <person name="Thomas B.C."/>
            <person name="Singh A."/>
            <person name="Wilkins M.J."/>
            <person name="Karaoz U."/>
            <person name="Brodie E.L."/>
            <person name="Williams K.H."/>
            <person name="Hubbard S.S."/>
            <person name="Banfield J.F."/>
        </authorList>
    </citation>
    <scope>NUCLEOTIDE SEQUENCE [LARGE SCALE GENOMIC DNA]</scope>
</reference>
<sequence>MKILNQVNYIGGLGADWWIGSGFKDAFEDAGHQFFWYTAADDLEARMREVKPDILFTSQGELAKGKLRIFLDARRRGVKIVMRVDAFFGDNPIMRDALAKEDPADIYFGEVEGSRMDIFKKTTGKPYVIIANAAHHRHHFPTEPVSKYACDIVFLGARLPDKREAFTKLLFPLMKKYRVQVYGPNWTLKDNALRSLGFIARKVGAPGLSERLQRLRLTIPVDEENQLYSSAKICINIHERGENMRTLRHLILNERTFKIPACGGFEICDFVPPVRNYFTEEEMVMADDANGDWIADWFRKIDYYMHHDEERKKIQSAGTTRALRDHTYRNRVAQLLSLLGVPR</sequence>
<protein>
    <recommendedName>
        <fullName evidence="1">Spore protein YkvP/CgeB glycosyl transferase-like domain-containing protein</fullName>
    </recommendedName>
</protein>
<gene>
    <name evidence="2" type="ORF">A2946_02025</name>
</gene>
<name>A0A1G2CMF3_9BACT</name>
<dbReference type="InterPro" id="IPR055259">
    <property type="entry name" value="YkvP/CgeB_Glyco_trans-like"/>
</dbReference>
<dbReference type="AlphaFoldDB" id="A0A1G2CMF3"/>
<dbReference type="Proteomes" id="UP000178348">
    <property type="component" value="Unassembled WGS sequence"/>
</dbReference>
<comment type="caution">
    <text evidence="2">The sequence shown here is derived from an EMBL/GenBank/DDBJ whole genome shotgun (WGS) entry which is preliminary data.</text>
</comment>
<evidence type="ECO:0000259" key="1">
    <source>
        <dbReference type="Pfam" id="PF13524"/>
    </source>
</evidence>
<organism evidence="2 3">
    <name type="scientific">Candidatus Liptonbacteria bacterium RIFCSPLOWO2_01_FULL_53_13</name>
    <dbReference type="NCBI Taxonomy" id="1798651"/>
    <lineage>
        <taxon>Bacteria</taxon>
        <taxon>Candidatus Liptoniibacteriota</taxon>
    </lineage>
</organism>
<proteinExistence type="predicted"/>
<dbReference type="Pfam" id="PF13524">
    <property type="entry name" value="Glyco_trans_1_2"/>
    <property type="match status" value="1"/>
</dbReference>
<evidence type="ECO:0000313" key="2">
    <source>
        <dbReference type="EMBL" id="OGZ01628.1"/>
    </source>
</evidence>
<evidence type="ECO:0000313" key="3">
    <source>
        <dbReference type="Proteomes" id="UP000178348"/>
    </source>
</evidence>
<dbReference type="EMBL" id="MHLB01000034">
    <property type="protein sequence ID" value="OGZ01628.1"/>
    <property type="molecule type" value="Genomic_DNA"/>
</dbReference>
<accession>A0A1G2CMF3</accession>